<keyword evidence="2 5" id="KW-0812">Transmembrane</keyword>
<feature type="transmembrane region" description="Helical" evidence="5">
    <location>
        <begin position="62"/>
        <end position="88"/>
    </location>
</feature>
<feature type="transmembrane region" description="Helical" evidence="5">
    <location>
        <begin position="344"/>
        <end position="366"/>
    </location>
</feature>
<dbReference type="SUPFAM" id="SSF52091">
    <property type="entry name" value="SpoIIaa-like"/>
    <property type="match status" value="1"/>
</dbReference>
<keyword evidence="8" id="KW-1185">Reference proteome</keyword>
<comment type="subcellular location">
    <subcellularLocation>
        <location evidence="1">Membrane</location>
        <topology evidence="1">Multi-pass membrane protein</topology>
    </subcellularLocation>
</comment>
<feature type="transmembrane region" description="Helical" evidence="5">
    <location>
        <begin position="134"/>
        <end position="152"/>
    </location>
</feature>
<dbReference type="Proteomes" id="UP000739565">
    <property type="component" value="Unassembled WGS sequence"/>
</dbReference>
<comment type="caution">
    <text evidence="7">The sequence shown here is derived from an EMBL/GenBank/DDBJ whole genome shotgun (WGS) entry which is preliminary data.</text>
</comment>
<feature type="transmembrane region" description="Helical" evidence="5">
    <location>
        <begin position="399"/>
        <end position="424"/>
    </location>
</feature>
<keyword evidence="3 5" id="KW-1133">Transmembrane helix</keyword>
<evidence type="ECO:0000256" key="1">
    <source>
        <dbReference type="ARBA" id="ARBA00004141"/>
    </source>
</evidence>
<dbReference type="GO" id="GO:0008271">
    <property type="term" value="F:secondary active sulfate transmembrane transporter activity"/>
    <property type="evidence" value="ECO:0007669"/>
    <property type="project" value="InterPro"/>
</dbReference>
<feature type="transmembrane region" description="Helical" evidence="5">
    <location>
        <begin position="217"/>
        <end position="237"/>
    </location>
</feature>
<feature type="transmembrane region" description="Helical" evidence="5">
    <location>
        <begin position="100"/>
        <end position="122"/>
    </location>
</feature>
<dbReference type="AlphaFoldDB" id="A0A953NCG8"/>
<feature type="transmembrane region" description="Helical" evidence="5">
    <location>
        <begin position="26"/>
        <end position="50"/>
    </location>
</feature>
<dbReference type="RefSeq" id="WP_259661170.1">
    <property type="nucleotide sequence ID" value="NZ_JAHXRI010000007.1"/>
</dbReference>
<protein>
    <submittedName>
        <fullName evidence="7">Sulfate permease</fullName>
    </submittedName>
</protein>
<accession>A0A953NCG8</accession>
<dbReference type="InterPro" id="IPR018045">
    <property type="entry name" value="S04_transporter_CS"/>
</dbReference>
<gene>
    <name evidence="7" type="primary">sulP</name>
    <name evidence="7" type="ORF">KZZ10_08895</name>
</gene>
<feature type="transmembrane region" description="Helical" evidence="5">
    <location>
        <begin position="264"/>
        <end position="286"/>
    </location>
</feature>
<evidence type="ECO:0000256" key="4">
    <source>
        <dbReference type="ARBA" id="ARBA00023136"/>
    </source>
</evidence>
<dbReference type="PROSITE" id="PS01130">
    <property type="entry name" value="SLC26A"/>
    <property type="match status" value="1"/>
</dbReference>
<dbReference type="InterPro" id="IPR001902">
    <property type="entry name" value="SLC26A/SulP_fam"/>
</dbReference>
<organism evidence="7 8">
    <name type="scientific">Zwartia hollandica</name>
    <dbReference type="NCBI Taxonomy" id="324606"/>
    <lineage>
        <taxon>Bacteria</taxon>
        <taxon>Pseudomonadati</taxon>
        <taxon>Pseudomonadota</taxon>
        <taxon>Betaproteobacteria</taxon>
        <taxon>Burkholderiales</taxon>
        <taxon>Alcaligenaceae</taxon>
        <taxon>Zwartia</taxon>
    </lineage>
</organism>
<evidence type="ECO:0000256" key="5">
    <source>
        <dbReference type="SAM" id="Phobius"/>
    </source>
</evidence>
<dbReference type="Gene3D" id="3.30.750.24">
    <property type="entry name" value="STAS domain"/>
    <property type="match status" value="1"/>
</dbReference>
<dbReference type="EMBL" id="JAHXRI010000007">
    <property type="protein sequence ID" value="MBZ1350760.1"/>
    <property type="molecule type" value="Genomic_DNA"/>
</dbReference>
<evidence type="ECO:0000256" key="2">
    <source>
        <dbReference type="ARBA" id="ARBA00022692"/>
    </source>
</evidence>
<keyword evidence="4 5" id="KW-0472">Membrane</keyword>
<evidence type="ECO:0000313" key="7">
    <source>
        <dbReference type="EMBL" id="MBZ1350760.1"/>
    </source>
</evidence>
<dbReference type="InterPro" id="IPR036513">
    <property type="entry name" value="STAS_dom_sf"/>
</dbReference>
<feature type="domain" description="STAS" evidence="6">
    <location>
        <begin position="454"/>
        <end position="567"/>
    </location>
</feature>
<feature type="transmembrane region" description="Helical" evidence="5">
    <location>
        <begin position="172"/>
        <end position="196"/>
    </location>
</feature>
<dbReference type="InterPro" id="IPR011547">
    <property type="entry name" value="SLC26A/SulP_dom"/>
</dbReference>
<feature type="transmembrane region" description="Helical" evidence="5">
    <location>
        <begin position="306"/>
        <end position="324"/>
    </location>
</feature>
<reference evidence="7" key="1">
    <citation type="submission" date="2021-07" db="EMBL/GenBank/DDBJ databases">
        <title>New genus and species of the family Alcaligenaceae.</title>
        <authorList>
            <person name="Hahn M.W."/>
        </authorList>
    </citation>
    <scope>NUCLEOTIDE SEQUENCE</scope>
    <source>
        <strain evidence="7">LF4-65</strain>
    </source>
</reference>
<sequence length="578" mass="62038">MRFPPPRLPIFDWIPTYDQKTFTSDLLAALIVTLMLIPQSLAYAMLAGLPPEVGLYASIAPLVLYMFFGTSRVLAVGPVAVISLMTAAAIGEHASAGTHAYWQIAITLAFLSGLILLALGLLRLGFLANFLSHSVVSGFITASALLIAANQFKTVMGIRVDGDNFFVLLKNLLAQAPHTHALTFLVGIGTLGFLFLTRHYLKPNLIRLGIPPTIADIVGKACPVIAIGLTTGLTWGLSWDQAGVKVVGFVPQSLPPVTAPLWDISLWSTLFVPALLISIVGFVESVSVGQTLAARKRQRIEPNQELVALGACNLSAAFTGGFPVTGGFARSVVNADSGARTPAAGLMTALGIALTSLLLTPVLFYLPHVTLAATIIIAVLSLVDFKIFTHTWHFARSDFYAAAATLLGTLGFGVEAGLIVGVLLSIGLHLYKTSEPHIAEVGLVPGTEHFRNVTRHHVMTSPIVLCLRIDESLYFANARNIEDRLNAEVAGRSELQHVVLQCSAVNDIDASALESLENIEKRLRDAGIKLHLSEVKGPVMDRLTKTQFLKNLSGQVYLTNYRALQQLDPGTFARAAML</sequence>
<evidence type="ECO:0000313" key="8">
    <source>
        <dbReference type="Proteomes" id="UP000739565"/>
    </source>
</evidence>
<proteinExistence type="predicted"/>
<dbReference type="InterPro" id="IPR002645">
    <property type="entry name" value="STAS_dom"/>
</dbReference>
<dbReference type="GO" id="GO:0016020">
    <property type="term" value="C:membrane"/>
    <property type="evidence" value="ECO:0007669"/>
    <property type="project" value="UniProtKB-SubCell"/>
</dbReference>
<evidence type="ECO:0000256" key="3">
    <source>
        <dbReference type="ARBA" id="ARBA00022989"/>
    </source>
</evidence>
<name>A0A953NCG8_9BURK</name>
<dbReference type="PANTHER" id="PTHR11814">
    <property type="entry name" value="SULFATE TRANSPORTER"/>
    <property type="match status" value="1"/>
</dbReference>
<dbReference type="PROSITE" id="PS50801">
    <property type="entry name" value="STAS"/>
    <property type="match status" value="1"/>
</dbReference>
<evidence type="ECO:0000259" key="6">
    <source>
        <dbReference type="PROSITE" id="PS50801"/>
    </source>
</evidence>
<feature type="transmembrane region" description="Helical" evidence="5">
    <location>
        <begin position="373"/>
        <end position="393"/>
    </location>
</feature>
<dbReference type="CDD" id="cd07042">
    <property type="entry name" value="STAS_SulP_like_sulfate_transporter"/>
    <property type="match status" value="1"/>
</dbReference>
<dbReference type="NCBIfam" id="TIGR00815">
    <property type="entry name" value="sulP"/>
    <property type="match status" value="1"/>
</dbReference>
<dbReference type="Pfam" id="PF01740">
    <property type="entry name" value="STAS"/>
    <property type="match status" value="1"/>
</dbReference>
<dbReference type="Pfam" id="PF00916">
    <property type="entry name" value="Sulfate_transp"/>
    <property type="match status" value="1"/>
</dbReference>